<evidence type="ECO:0000256" key="7">
    <source>
        <dbReference type="NCBIfam" id="TIGR00188"/>
    </source>
</evidence>
<dbReference type="PANTHER" id="PTHR33992">
    <property type="entry name" value="RIBONUCLEASE P PROTEIN COMPONENT"/>
    <property type="match status" value="1"/>
</dbReference>
<dbReference type="Pfam" id="PF00825">
    <property type="entry name" value="Ribonuclease_P"/>
    <property type="match status" value="1"/>
</dbReference>
<dbReference type="InterPro" id="IPR000100">
    <property type="entry name" value="RNase_P"/>
</dbReference>
<dbReference type="GO" id="GO:0000049">
    <property type="term" value="F:tRNA binding"/>
    <property type="evidence" value="ECO:0007669"/>
    <property type="project" value="InterPro"/>
</dbReference>
<keyword evidence="3" id="KW-0540">Nuclease</keyword>
<organism evidence="8 9">
    <name type="scientific">Candidatus Zambryskibacteria bacterium RIFCSPHIGHO2_01_FULL_46_30</name>
    <dbReference type="NCBI Taxonomy" id="1802739"/>
    <lineage>
        <taxon>Bacteria</taxon>
        <taxon>Candidatus Zambryskiibacteriota</taxon>
    </lineage>
</organism>
<proteinExistence type="predicted"/>
<keyword evidence="6" id="KW-0694">RNA-binding</keyword>
<dbReference type="InterPro" id="IPR014721">
    <property type="entry name" value="Ribsml_uS5_D2-typ_fold_subgr"/>
</dbReference>
<dbReference type="PROSITE" id="PS00648">
    <property type="entry name" value="RIBONUCLEASE_P"/>
    <property type="match status" value="1"/>
</dbReference>
<dbReference type="GO" id="GO:0042781">
    <property type="term" value="F:3'-tRNA processing endoribonuclease activity"/>
    <property type="evidence" value="ECO:0007669"/>
    <property type="project" value="TreeGrafter"/>
</dbReference>
<reference evidence="8 9" key="1">
    <citation type="journal article" date="2016" name="Nat. Commun.">
        <title>Thousands of microbial genomes shed light on interconnected biogeochemical processes in an aquifer system.</title>
        <authorList>
            <person name="Anantharaman K."/>
            <person name="Brown C.T."/>
            <person name="Hug L.A."/>
            <person name="Sharon I."/>
            <person name="Castelle C.J."/>
            <person name="Probst A.J."/>
            <person name="Thomas B.C."/>
            <person name="Singh A."/>
            <person name="Wilkins M.J."/>
            <person name="Karaoz U."/>
            <person name="Brodie E.L."/>
            <person name="Williams K.H."/>
            <person name="Hubbard S.S."/>
            <person name="Banfield J.F."/>
        </authorList>
    </citation>
    <scope>NUCLEOTIDE SEQUENCE [LARGE SCALE GENOMIC DNA]</scope>
</reference>
<evidence type="ECO:0000313" key="9">
    <source>
        <dbReference type="Proteomes" id="UP000177746"/>
    </source>
</evidence>
<dbReference type="PANTHER" id="PTHR33992:SF1">
    <property type="entry name" value="RIBONUCLEASE P PROTEIN COMPONENT"/>
    <property type="match status" value="1"/>
</dbReference>
<dbReference type="GO" id="GO:0004526">
    <property type="term" value="F:ribonuclease P activity"/>
    <property type="evidence" value="ECO:0007669"/>
    <property type="project" value="UniProtKB-UniRule"/>
</dbReference>
<keyword evidence="2" id="KW-0819">tRNA processing</keyword>
<dbReference type="GO" id="GO:0030677">
    <property type="term" value="C:ribonuclease P complex"/>
    <property type="evidence" value="ECO:0007669"/>
    <property type="project" value="TreeGrafter"/>
</dbReference>
<dbReference type="Proteomes" id="UP000177746">
    <property type="component" value="Unassembled WGS sequence"/>
</dbReference>
<dbReference type="EMBL" id="MHVI01000003">
    <property type="protein sequence ID" value="OHA92570.1"/>
    <property type="molecule type" value="Genomic_DNA"/>
</dbReference>
<sequence>MTHFYLRVTPADRVMLVVSVSKKVSKKAVIRNRIRRRVRPILQKFISSLKPATYFIIAKPGAEEIKGETLEKELKSLMII</sequence>
<comment type="function">
    <text evidence="1">RNaseP catalyzes the removal of the 5'-leader sequence from pre-tRNA to produce the mature 5'-terminus. It can also cleave other RNA substrates such as 4.5S RNA. The protein component plays an auxiliary but essential role in vivo by binding to the 5'-leader sequence and broadening the substrate specificity of the ribozyme.</text>
</comment>
<evidence type="ECO:0000256" key="3">
    <source>
        <dbReference type="ARBA" id="ARBA00022722"/>
    </source>
</evidence>
<name>A0A1G2T5L8_9BACT</name>
<dbReference type="SUPFAM" id="SSF54211">
    <property type="entry name" value="Ribosomal protein S5 domain 2-like"/>
    <property type="match status" value="1"/>
</dbReference>
<accession>A0A1G2T5L8</accession>
<evidence type="ECO:0000256" key="6">
    <source>
        <dbReference type="ARBA" id="ARBA00022884"/>
    </source>
</evidence>
<keyword evidence="4" id="KW-0255">Endonuclease</keyword>
<evidence type="ECO:0000313" key="8">
    <source>
        <dbReference type="EMBL" id="OHA92570.1"/>
    </source>
</evidence>
<evidence type="ECO:0000256" key="4">
    <source>
        <dbReference type="ARBA" id="ARBA00022759"/>
    </source>
</evidence>
<evidence type="ECO:0000256" key="2">
    <source>
        <dbReference type="ARBA" id="ARBA00022694"/>
    </source>
</evidence>
<dbReference type="Gene3D" id="3.30.230.10">
    <property type="match status" value="1"/>
</dbReference>
<dbReference type="InterPro" id="IPR020539">
    <property type="entry name" value="RNase_P_CS"/>
</dbReference>
<dbReference type="AlphaFoldDB" id="A0A1G2T5L8"/>
<dbReference type="NCBIfam" id="TIGR00188">
    <property type="entry name" value="rnpA"/>
    <property type="match status" value="1"/>
</dbReference>
<dbReference type="InterPro" id="IPR020568">
    <property type="entry name" value="Ribosomal_Su5_D2-typ_SF"/>
</dbReference>
<gene>
    <name evidence="8" type="ORF">A2665_02460</name>
</gene>
<comment type="caution">
    <text evidence="8">The sequence shown here is derived from an EMBL/GenBank/DDBJ whole genome shotgun (WGS) entry which is preliminary data.</text>
</comment>
<keyword evidence="5" id="KW-0378">Hydrolase</keyword>
<evidence type="ECO:0000256" key="1">
    <source>
        <dbReference type="ARBA" id="ARBA00002663"/>
    </source>
</evidence>
<protein>
    <recommendedName>
        <fullName evidence="7">Ribonuclease P protein component</fullName>
        <ecNumber evidence="7">3.1.26.5</ecNumber>
    </recommendedName>
</protein>
<dbReference type="EC" id="3.1.26.5" evidence="7"/>
<evidence type="ECO:0000256" key="5">
    <source>
        <dbReference type="ARBA" id="ARBA00022801"/>
    </source>
</evidence>